<feature type="compositionally biased region" description="Low complexity" evidence="1">
    <location>
        <begin position="426"/>
        <end position="442"/>
    </location>
</feature>
<dbReference type="EMBL" id="GG745341">
    <property type="protein sequence ID" value="KNE63101.1"/>
    <property type="molecule type" value="Genomic_DNA"/>
</dbReference>
<dbReference type="InterPro" id="IPR058155">
    <property type="entry name" value="Skg3/CAF120-like_PH"/>
</dbReference>
<dbReference type="eggNOG" id="ENOG502QPV9">
    <property type="taxonomic scope" value="Eukaryota"/>
</dbReference>
<feature type="compositionally biased region" description="Pro residues" evidence="1">
    <location>
        <begin position="507"/>
        <end position="516"/>
    </location>
</feature>
<feature type="compositionally biased region" description="Acidic residues" evidence="1">
    <location>
        <begin position="466"/>
        <end position="475"/>
    </location>
</feature>
<evidence type="ECO:0000313" key="3">
    <source>
        <dbReference type="EMBL" id="KNE63101.1"/>
    </source>
</evidence>
<feature type="compositionally biased region" description="Basic and acidic residues" evidence="1">
    <location>
        <begin position="476"/>
        <end position="497"/>
    </location>
</feature>
<feature type="domain" description="Skg3/CAF120-like PH-like" evidence="2">
    <location>
        <begin position="187"/>
        <end position="331"/>
    </location>
</feature>
<feature type="compositionally biased region" description="Acidic residues" evidence="1">
    <location>
        <begin position="443"/>
        <end position="458"/>
    </location>
</feature>
<dbReference type="Gene3D" id="2.30.29.30">
    <property type="entry name" value="Pleckstrin-homology domain (PH domain)/Phosphotyrosine-binding domain (PTB)"/>
    <property type="match status" value="1"/>
</dbReference>
<feature type="region of interest" description="Disordered" evidence="1">
    <location>
        <begin position="394"/>
        <end position="521"/>
    </location>
</feature>
<dbReference type="VEuPathDB" id="FungiDB:AMAG_08268"/>
<accession>A0A0L0SKM2</accession>
<dbReference type="InterPro" id="IPR011993">
    <property type="entry name" value="PH-like_dom_sf"/>
</dbReference>
<dbReference type="AlphaFoldDB" id="A0A0L0SKM2"/>
<proteinExistence type="predicted"/>
<dbReference type="Pfam" id="PF25381">
    <property type="entry name" value="PH_26"/>
    <property type="match status" value="1"/>
</dbReference>
<feature type="compositionally biased region" description="Polar residues" evidence="1">
    <location>
        <begin position="408"/>
        <end position="420"/>
    </location>
</feature>
<evidence type="ECO:0000313" key="4">
    <source>
        <dbReference type="Proteomes" id="UP000054350"/>
    </source>
</evidence>
<organism evidence="3 4">
    <name type="scientific">Allomyces macrogynus (strain ATCC 38327)</name>
    <name type="common">Allomyces javanicus var. macrogynus</name>
    <dbReference type="NCBI Taxonomy" id="578462"/>
    <lineage>
        <taxon>Eukaryota</taxon>
        <taxon>Fungi</taxon>
        <taxon>Fungi incertae sedis</taxon>
        <taxon>Blastocladiomycota</taxon>
        <taxon>Blastocladiomycetes</taxon>
        <taxon>Blastocladiales</taxon>
        <taxon>Blastocladiaceae</taxon>
        <taxon>Allomyces</taxon>
    </lineage>
</organism>
<sequence length="563" mass="59475">MAFQLPSGCPLPAPVPVPGIPPDTPPDLAAIARRFAVFSVKTYMAGYLLKSNQLLPDGRACPRQDWTAWYVEHVGPILMFWAINEDLGDHATDLATIANLKSSSAPKYINIADADVHVAPGPVLALNTQGCNLFHLHAATADELAQWTASIRLAAFEFSKLHEQYTAALLVRAPFRAPAALAHSSASTDKFASYVQVRYSGCNDWRKLWCVVQPAGVATAASAGRTSMLLKRRSTMPTASASASILFYESKKAKKPALVMANVYQAYAVYPERPHLINLSMLCKLEGTLVLDPPAPPESPVTNPAFLLIMAAQPSDLASLLVGTCAAFRLYQVGAPKAPVGGIPVPPVLQVAPVANEDDLFLTSNDVANLPMDGDLMVAKAMMERALAARLAAGPPAPVPKRGDSAVASPTASPIGSPAQSARDMPGIGSAAARAGRRPAPIMDEDESADEDESDSESDATSATEETTDDEDDDQDNKPLHQHAHEAEHDDHPHEPDVATPRAAPAQLPPPMPAAVPAPAATQPMHTLPALQPLQLPELTLDALSGQFGDIELAEGGGHGTVD</sequence>
<evidence type="ECO:0000259" key="2">
    <source>
        <dbReference type="Pfam" id="PF25381"/>
    </source>
</evidence>
<dbReference type="Proteomes" id="UP000054350">
    <property type="component" value="Unassembled WGS sequence"/>
</dbReference>
<keyword evidence="4" id="KW-1185">Reference proteome</keyword>
<name>A0A0L0SKM2_ALLM3</name>
<reference evidence="3 4" key="1">
    <citation type="submission" date="2009-11" db="EMBL/GenBank/DDBJ databases">
        <title>Annotation of Allomyces macrogynus ATCC 38327.</title>
        <authorList>
            <consortium name="The Broad Institute Genome Sequencing Platform"/>
            <person name="Russ C."/>
            <person name="Cuomo C."/>
            <person name="Burger G."/>
            <person name="Gray M.W."/>
            <person name="Holland P.W.H."/>
            <person name="King N."/>
            <person name="Lang F.B.F."/>
            <person name="Roger A.J."/>
            <person name="Ruiz-Trillo I."/>
            <person name="Young S.K."/>
            <person name="Zeng Q."/>
            <person name="Gargeya S."/>
            <person name="Fitzgerald M."/>
            <person name="Haas B."/>
            <person name="Abouelleil A."/>
            <person name="Alvarado L."/>
            <person name="Arachchi H.M."/>
            <person name="Berlin A."/>
            <person name="Chapman S.B."/>
            <person name="Gearin G."/>
            <person name="Goldberg J."/>
            <person name="Griggs A."/>
            <person name="Gujja S."/>
            <person name="Hansen M."/>
            <person name="Heiman D."/>
            <person name="Howarth C."/>
            <person name="Larimer J."/>
            <person name="Lui A."/>
            <person name="MacDonald P.J.P."/>
            <person name="McCowen C."/>
            <person name="Montmayeur A."/>
            <person name="Murphy C."/>
            <person name="Neiman D."/>
            <person name="Pearson M."/>
            <person name="Priest M."/>
            <person name="Roberts A."/>
            <person name="Saif S."/>
            <person name="Shea T."/>
            <person name="Sisk P."/>
            <person name="Stolte C."/>
            <person name="Sykes S."/>
            <person name="Wortman J."/>
            <person name="Nusbaum C."/>
            <person name="Birren B."/>
        </authorList>
    </citation>
    <scope>NUCLEOTIDE SEQUENCE [LARGE SCALE GENOMIC DNA]</scope>
    <source>
        <strain evidence="3 4">ATCC 38327</strain>
    </source>
</reference>
<reference evidence="4" key="2">
    <citation type="submission" date="2009-11" db="EMBL/GenBank/DDBJ databases">
        <title>The Genome Sequence of Allomyces macrogynus strain ATCC 38327.</title>
        <authorList>
            <consortium name="The Broad Institute Genome Sequencing Platform"/>
            <person name="Russ C."/>
            <person name="Cuomo C."/>
            <person name="Shea T."/>
            <person name="Young S.K."/>
            <person name="Zeng Q."/>
            <person name="Koehrsen M."/>
            <person name="Haas B."/>
            <person name="Borodovsky M."/>
            <person name="Guigo R."/>
            <person name="Alvarado L."/>
            <person name="Berlin A."/>
            <person name="Borenstein D."/>
            <person name="Chen Z."/>
            <person name="Engels R."/>
            <person name="Freedman E."/>
            <person name="Gellesch M."/>
            <person name="Goldberg J."/>
            <person name="Griggs A."/>
            <person name="Gujja S."/>
            <person name="Heiman D."/>
            <person name="Hepburn T."/>
            <person name="Howarth C."/>
            <person name="Jen D."/>
            <person name="Larson L."/>
            <person name="Lewis B."/>
            <person name="Mehta T."/>
            <person name="Park D."/>
            <person name="Pearson M."/>
            <person name="Roberts A."/>
            <person name="Saif S."/>
            <person name="Shenoy N."/>
            <person name="Sisk P."/>
            <person name="Stolte C."/>
            <person name="Sykes S."/>
            <person name="Walk T."/>
            <person name="White J."/>
            <person name="Yandava C."/>
            <person name="Burger G."/>
            <person name="Gray M.W."/>
            <person name="Holland P.W.H."/>
            <person name="King N."/>
            <person name="Lang F.B.F."/>
            <person name="Roger A.J."/>
            <person name="Ruiz-Trillo I."/>
            <person name="Lander E."/>
            <person name="Nusbaum C."/>
        </authorList>
    </citation>
    <scope>NUCLEOTIDE SEQUENCE [LARGE SCALE GENOMIC DNA]</scope>
    <source>
        <strain evidence="4">ATCC 38327</strain>
    </source>
</reference>
<dbReference type="OrthoDB" id="5563754at2759"/>
<protein>
    <recommendedName>
        <fullName evidence="2">Skg3/CAF120-like PH-like domain-containing protein</fullName>
    </recommendedName>
</protein>
<gene>
    <name evidence="3" type="ORF">AMAG_08268</name>
</gene>
<evidence type="ECO:0000256" key="1">
    <source>
        <dbReference type="SAM" id="MobiDB-lite"/>
    </source>
</evidence>
<dbReference type="STRING" id="578462.A0A0L0SKM2"/>